<reference evidence="1 2" key="1">
    <citation type="submission" date="2020-08" db="EMBL/GenBank/DDBJ databases">
        <title>Genomic Encyclopedia of Type Strains, Phase IV (KMG-V): Genome sequencing to study the core and pangenomes of soil and plant-associated prokaryotes.</title>
        <authorList>
            <person name="Whitman W."/>
        </authorList>
    </citation>
    <scope>NUCLEOTIDE SEQUENCE [LARGE SCALE GENOMIC DNA]</scope>
    <source>
        <strain evidence="1 2">SEMIA 4084</strain>
    </source>
</reference>
<accession>A0A7W8UFE3</accession>
<dbReference type="Proteomes" id="UP000585507">
    <property type="component" value="Unassembled WGS sequence"/>
</dbReference>
<protein>
    <submittedName>
        <fullName evidence="1">Uncharacterized protein</fullName>
    </submittedName>
</protein>
<organism evidence="1 2">
    <name type="scientific">Rhizobium giardinii</name>
    <dbReference type="NCBI Taxonomy" id="56731"/>
    <lineage>
        <taxon>Bacteria</taxon>
        <taxon>Pseudomonadati</taxon>
        <taxon>Pseudomonadota</taxon>
        <taxon>Alphaproteobacteria</taxon>
        <taxon>Hyphomicrobiales</taxon>
        <taxon>Rhizobiaceae</taxon>
        <taxon>Rhizobium/Agrobacterium group</taxon>
        <taxon>Rhizobium</taxon>
    </lineage>
</organism>
<proteinExistence type="predicted"/>
<dbReference type="AlphaFoldDB" id="A0A7W8UFE3"/>
<dbReference type="RefSeq" id="WP_018327684.1">
    <property type="nucleotide sequence ID" value="NZ_JACHBK010000010.1"/>
</dbReference>
<gene>
    <name evidence="1" type="ORF">GGD55_004272</name>
</gene>
<name>A0A7W8UFE3_9HYPH</name>
<dbReference type="EMBL" id="JACHBK010000010">
    <property type="protein sequence ID" value="MBB5537552.1"/>
    <property type="molecule type" value="Genomic_DNA"/>
</dbReference>
<evidence type="ECO:0000313" key="2">
    <source>
        <dbReference type="Proteomes" id="UP000585507"/>
    </source>
</evidence>
<keyword evidence="2" id="KW-1185">Reference proteome</keyword>
<sequence length="52" mass="5537">MDLVGRKLPMENGDVARSFFALVRDELAATAGPAELVAVKTAVDHALAAWKN</sequence>
<comment type="caution">
    <text evidence="1">The sequence shown here is derived from an EMBL/GenBank/DDBJ whole genome shotgun (WGS) entry which is preliminary data.</text>
</comment>
<evidence type="ECO:0000313" key="1">
    <source>
        <dbReference type="EMBL" id="MBB5537552.1"/>
    </source>
</evidence>